<dbReference type="RefSeq" id="WP_182125389.1">
    <property type="nucleotide sequence ID" value="NZ_JACGLS010000004.1"/>
</dbReference>
<dbReference type="Proteomes" id="UP000563906">
    <property type="component" value="Unassembled WGS sequence"/>
</dbReference>
<dbReference type="InterPro" id="IPR051045">
    <property type="entry name" value="TonB-dependent_transducer"/>
</dbReference>
<dbReference type="GO" id="GO:0098797">
    <property type="term" value="C:plasma membrane protein complex"/>
    <property type="evidence" value="ECO:0007669"/>
    <property type="project" value="TreeGrafter"/>
</dbReference>
<reference evidence="2 3" key="1">
    <citation type="submission" date="2020-07" db="EMBL/GenBank/DDBJ databases">
        <title>Bacterium isolated from marine sediment.</title>
        <authorList>
            <person name="Shang D."/>
            <person name="Du Z.-J."/>
        </authorList>
    </citation>
    <scope>NUCLEOTIDE SEQUENCE [LARGE SCALE GENOMIC DNA]</scope>
    <source>
        <strain evidence="2 3">S7007</strain>
    </source>
</reference>
<dbReference type="InterPro" id="IPR037682">
    <property type="entry name" value="TonB_C"/>
</dbReference>
<evidence type="ECO:0000313" key="2">
    <source>
        <dbReference type="EMBL" id="MBA6156892.1"/>
    </source>
</evidence>
<dbReference type="EMBL" id="JACGLS010000004">
    <property type="protein sequence ID" value="MBA6156892.1"/>
    <property type="molecule type" value="Genomic_DNA"/>
</dbReference>
<dbReference type="SUPFAM" id="SSF74653">
    <property type="entry name" value="TolA/TonB C-terminal domain"/>
    <property type="match status" value="1"/>
</dbReference>
<dbReference type="AlphaFoldDB" id="A0A839AP79"/>
<proteinExistence type="predicted"/>
<dbReference type="Pfam" id="PF03544">
    <property type="entry name" value="TonB_C"/>
    <property type="match status" value="1"/>
</dbReference>
<dbReference type="PANTHER" id="PTHR33446">
    <property type="entry name" value="PROTEIN TONB-RELATED"/>
    <property type="match status" value="1"/>
</dbReference>
<protein>
    <submittedName>
        <fullName evidence="2">Energy transducer TonB</fullName>
    </submittedName>
</protein>
<name>A0A839AP79_9FLAO</name>
<accession>A0A839AP79</accession>
<keyword evidence="3" id="KW-1185">Reference proteome</keyword>
<dbReference type="Gene3D" id="3.30.1150.10">
    <property type="match status" value="1"/>
</dbReference>
<feature type="domain" description="TonB C-terminal" evidence="1">
    <location>
        <begin position="189"/>
        <end position="247"/>
    </location>
</feature>
<gene>
    <name evidence="2" type="ORF">H3Z83_10225</name>
</gene>
<organism evidence="2 3">
    <name type="scientific">Tenacibaculum pelagium</name>
    <dbReference type="NCBI Taxonomy" id="2759527"/>
    <lineage>
        <taxon>Bacteria</taxon>
        <taxon>Pseudomonadati</taxon>
        <taxon>Bacteroidota</taxon>
        <taxon>Flavobacteriia</taxon>
        <taxon>Flavobacteriales</taxon>
        <taxon>Flavobacteriaceae</taxon>
        <taxon>Tenacibaculum</taxon>
    </lineage>
</organism>
<sequence>MKAQKKNPRKQLEKFSSIFTQLGLVLTLFIVFISLEHATEKDLATIDVPYNDDMTECVFTFTKPIVVKRVEKPVKKVEQPKKRVIASSIIKPKIVNDDNVTETIIKTPIDDKPIIDKPIKKEEPVIVENNTTISINNVQNTPVFKGCEGLSEEENRICFEEKIQKHVQRYFDSELAQDVGLNSGKYRILTQFIIDKNGNVTDIKIRAPHKRLEKETNKVVNKIPKFTPGKQNNKAVKVKYTLPITFKVE</sequence>
<evidence type="ECO:0000313" key="3">
    <source>
        <dbReference type="Proteomes" id="UP000563906"/>
    </source>
</evidence>
<dbReference type="GO" id="GO:0031992">
    <property type="term" value="F:energy transducer activity"/>
    <property type="evidence" value="ECO:0007669"/>
    <property type="project" value="TreeGrafter"/>
</dbReference>
<dbReference type="GO" id="GO:0055085">
    <property type="term" value="P:transmembrane transport"/>
    <property type="evidence" value="ECO:0007669"/>
    <property type="project" value="InterPro"/>
</dbReference>
<evidence type="ECO:0000259" key="1">
    <source>
        <dbReference type="Pfam" id="PF03544"/>
    </source>
</evidence>
<dbReference type="PANTHER" id="PTHR33446:SF2">
    <property type="entry name" value="PROTEIN TONB"/>
    <property type="match status" value="1"/>
</dbReference>
<comment type="caution">
    <text evidence="2">The sequence shown here is derived from an EMBL/GenBank/DDBJ whole genome shotgun (WGS) entry which is preliminary data.</text>
</comment>